<evidence type="ECO:0000313" key="1">
    <source>
        <dbReference type="EMBL" id="RHC48759.1"/>
    </source>
</evidence>
<dbReference type="EMBL" id="QSHZ01000046">
    <property type="protein sequence ID" value="RHC48759.1"/>
    <property type="molecule type" value="Genomic_DNA"/>
</dbReference>
<protein>
    <submittedName>
        <fullName evidence="1">Uncharacterized protein</fullName>
    </submittedName>
</protein>
<organism evidence="1 2">
    <name type="scientific">Enterocloster bolteae</name>
    <dbReference type="NCBI Taxonomy" id="208479"/>
    <lineage>
        <taxon>Bacteria</taxon>
        <taxon>Bacillati</taxon>
        <taxon>Bacillota</taxon>
        <taxon>Clostridia</taxon>
        <taxon>Lachnospirales</taxon>
        <taxon>Lachnospiraceae</taxon>
        <taxon>Enterocloster</taxon>
    </lineage>
</organism>
<reference evidence="1 2" key="1">
    <citation type="submission" date="2018-08" db="EMBL/GenBank/DDBJ databases">
        <title>A genome reference for cultivated species of the human gut microbiota.</title>
        <authorList>
            <person name="Zou Y."/>
            <person name="Xue W."/>
            <person name="Luo G."/>
        </authorList>
    </citation>
    <scope>NUCLEOTIDE SEQUENCE [LARGE SCALE GENOMIC DNA]</scope>
    <source>
        <strain evidence="1 2">AM35-14</strain>
    </source>
</reference>
<accession>A0A414AJ99</accession>
<name>A0A414AJ99_9FIRM</name>
<dbReference type="Proteomes" id="UP000283975">
    <property type="component" value="Unassembled WGS sequence"/>
</dbReference>
<dbReference type="RefSeq" id="WP_054355076.1">
    <property type="nucleotide sequence ID" value="NZ_JAQEEO010000024.1"/>
</dbReference>
<evidence type="ECO:0000313" key="2">
    <source>
        <dbReference type="Proteomes" id="UP000283975"/>
    </source>
</evidence>
<sequence length="114" mass="13533">MEKSNIKKEWDNETLLEYYAVLFFNLQEGKDVNDEWMDVKKEILQRMEKNIYSTAMSALSHSVSLMEAQKDKDMIRASFHNILGKVDILHICGIISDEEKQFWEDRVYKAYGFE</sequence>
<gene>
    <name evidence="1" type="ORF">DW839_28355</name>
</gene>
<comment type="caution">
    <text evidence="1">The sequence shown here is derived from an EMBL/GenBank/DDBJ whole genome shotgun (WGS) entry which is preliminary data.</text>
</comment>
<proteinExistence type="predicted"/>
<dbReference type="AlphaFoldDB" id="A0A414AJ99"/>